<keyword evidence="2" id="KW-0238">DNA-binding</keyword>
<dbReference type="Pfam" id="PF07729">
    <property type="entry name" value="FCD"/>
    <property type="match status" value="1"/>
</dbReference>
<dbReference type="InterPro" id="IPR036390">
    <property type="entry name" value="WH_DNA-bd_sf"/>
</dbReference>
<gene>
    <name evidence="5" type="ORF">ABDK96_05765</name>
</gene>
<evidence type="ECO:0000259" key="4">
    <source>
        <dbReference type="PROSITE" id="PS50949"/>
    </source>
</evidence>
<dbReference type="InterPro" id="IPR011711">
    <property type="entry name" value="GntR_C"/>
</dbReference>
<keyword evidence="3" id="KW-0804">Transcription</keyword>
<dbReference type="Pfam" id="PF00392">
    <property type="entry name" value="GntR"/>
    <property type="match status" value="1"/>
</dbReference>
<feature type="domain" description="HTH gntR-type" evidence="4">
    <location>
        <begin position="7"/>
        <end position="74"/>
    </location>
</feature>
<dbReference type="SMART" id="SM00345">
    <property type="entry name" value="HTH_GNTR"/>
    <property type="match status" value="1"/>
</dbReference>
<keyword evidence="1" id="KW-0805">Transcription regulation</keyword>
<dbReference type="PANTHER" id="PTHR43537:SF50">
    <property type="entry name" value="TRANSCRIPTIONAL REGULATORY PROTEIN"/>
    <property type="match status" value="1"/>
</dbReference>
<dbReference type="PRINTS" id="PR00035">
    <property type="entry name" value="HTHGNTR"/>
</dbReference>
<dbReference type="SUPFAM" id="SSF46785">
    <property type="entry name" value="Winged helix' DNA-binding domain"/>
    <property type="match status" value="1"/>
</dbReference>
<comment type="caution">
    <text evidence="5">The sequence shown here is derived from an EMBL/GenBank/DDBJ whole genome shotgun (WGS) entry which is preliminary data.</text>
</comment>
<dbReference type="InterPro" id="IPR000524">
    <property type="entry name" value="Tscrpt_reg_HTH_GntR"/>
</dbReference>
<accession>A0ABV0IHQ5</accession>
<dbReference type="Gene3D" id="1.20.120.530">
    <property type="entry name" value="GntR ligand-binding domain-like"/>
    <property type="match status" value="1"/>
</dbReference>
<dbReference type="PANTHER" id="PTHR43537">
    <property type="entry name" value="TRANSCRIPTIONAL REGULATOR, GNTR FAMILY"/>
    <property type="match status" value="1"/>
</dbReference>
<dbReference type="Gene3D" id="1.10.10.10">
    <property type="entry name" value="Winged helix-like DNA-binding domain superfamily/Winged helix DNA-binding domain"/>
    <property type="match status" value="1"/>
</dbReference>
<dbReference type="SUPFAM" id="SSF48008">
    <property type="entry name" value="GntR ligand-binding domain-like"/>
    <property type="match status" value="1"/>
</dbReference>
<dbReference type="SMART" id="SM00895">
    <property type="entry name" value="FCD"/>
    <property type="match status" value="1"/>
</dbReference>
<keyword evidence="6" id="KW-1185">Reference proteome</keyword>
<dbReference type="InterPro" id="IPR008920">
    <property type="entry name" value="TF_FadR/GntR_C"/>
</dbReference>
<dbReference type="EMBL" id="JBDXMX010000002">
    <property type="protein sequence ID" value="MEO9247179.1"/>
    <property type="molecule type" value="Genomic_DNA"/>
</dbReference>
<proteinExistence type="predicted"/>
<evidence type="ECO:0000313" key="5">
    <source>
        <dbReference type="EMBL" id="MEO9247179.1"/>
    </source>
</evidence>
<name>A0ABV0IHQ5_9MICC</name>
<organism evidence="5 6">
    <name type="scientific">Citricoccus nitrophenolicus</name>
    <dbReference type="NCBI Taxonomy" id="863575"/>
    <lineage>
        <taxon>Bacteria</taxon>
        <taxon>Bacillati</taxon>
        <taxon>Actinomycetota</taxon>
        <taxon>Actinomycetes</taxon>
        <taxon>Micrococcales</taxon>
        <taxon>Micrococcaceae</taxon>
        <taxon>Citricoccus</taxon>
    </lineage>
</organism>
<evidence type="ECO:0000256" key="1">
    <source>
        <dbReference type="ARBA" id="ARBA00023015"/>
    </source>
</evidence>
<evidence type="ECO:0000256" key="2">
    <source>
        <dbReference type="ARBA" id="ARBA00023125"/>
    </source>
</evidence>
<dbReference type="CDD" id="cd07377">
    <property type="entry name" value="WHTH_GntR"/>
    <property type="match status" value="1"/>
</dbReference>
<protein>
    <submittedName>
        <fullName evidence="5">GntR family transcriptional regulator</fullName>
    </submittedName>
</protein>
<sequence length="241" mass="26896">MKKPHEGSLGSKVASRVRDAIIHGDIALGESLSEDLLAEVFSVSRTPVREALRQLEVQGLVELHTKSATKVFDPTPEQISELCEARFVVEHRAAALAFAKSPAEAGAELSAVVDDMEQCIKNDDMQGYGEADSRFHDVFYRYCGNRYLVSMYDLNLAQVAALRTNLASLSPGEPHRSFADHRLIADMFSEGQADELEETLRAHIHRTEENYVAALKGMRENSEESRLSVLKRALRTDRPIR</sequence>
<dbReference type="InterPro" id="IPR036388">
    <property type="entry name" value="WH-like_DNA-bd_sf"/>
</dbReference>
<dbReference type="Proteomes" id="UP001484097">
    <property type="component" value="Unassembled WGS sequence"/>
</dbReference>
<evidence type="ECO:0000256" key="3">
    <source>
        <dbReference type="ARBA" id="ARBA00023163"/>
    </source>
</evidence>
<reference evidence="5 6" key="1">
    <citation type="submission" date="2024-05" db="EMBL/GenBank/DDBJ databases">
        <authorList>
            <person name="Yi C."/>
        </authorList>
    </citation>
    <scope>NUCLEOTIDE SEQUENCE [LARGE SCALE GENOMIC DNA]</scope>
    <source>
        <strain evidence="5 6">XS13</strain>
    </source>
</reference>
<evidence type="ECO:0000313" key="6">
    <source>
        <dbReference type="Proteomes" id="UP001484097"/>
    </source>
</evidence>
<dbReference type="PROSITE" id="PS50949">
    <property type="entry name" value="HTH_GNTR"/>
    <property type="match status" value="1"/>
</dbReference>
<dbReference type="RefSeq" id="WP_347919638.1">
    <property type="nucleotide sequence ID" value="NZ_JBDXMX010000002.1"/>
</dbReference>